<sequence length="250" mass="27483">AGVPAVVVNPRQIRDFAKATGKLAKTDALDAQVMAHFAAAIRPTPRALPNTQAQEFNAIMGRRRQVLEMLTAERNRLSTAGKAVRGRIHAHITWLEQELASLNEELRCSVEESPIWREKDNLLQSAPGVGPVLSATLLAELPELGTLNRRQVAALVGVAPLNRDSGTLRGKRTIWGGRAPVRTALYMATLVATRFNPVIRTFYQHLCATGKAKKVALTACMRKLLTILNAMLKHRTPWGYVAPKILVPCY</sequence>
<protein>
    <submittedName>
        <fullName evidence="3">Uncharacterized protein</fullName>
    </submittedName>
</protein>
<dbReference type="Pfam" id="PF01548">
    <property type="entry name" value="DEDD_Tnp_IS110"/>
    <property type="match status" value="1"/>
</dbReference>
<dbReference type="Pfam" id="PF02371">
    <property type="entry name" value="Transposase_20"/>
    <property type="match status" value="1"/>
</dbReference>
<dbReference type="GO" id="GO:0004803">
    <property type="term" value="F:transposase activity"/>
    <property type="evidence" value="ECO:0007669"/>
    <property type="project" value="InterPro"/>
</dbReference>
<dbReference type="EMBL" id="BARS01002789">
    <property type="protein sequence ID" value="GAF72826.1"/>
    <property type="molecule type" value="Genomic_DNA"/>
</dbReference>
<evidence type="ECO:0000259" key="2">
    <source>
        <dbReference type="Pfam" id="PF02371"/>
    </source>
</evidence>
<evidence type="ECO:0000259" key="1">
    <source>
        <dbReference type="Pfam" id="PF01548"/>
    </source>
</evidence>
<name>X0SCE0_9ZZZZ</name>
<dbReference type="InterPro" id="IPR047650">
    <property type="entry name" value="Transpos_IS110"/>
</dbReference>
<dbReference type="InterPro" id="IPR003346">
    <property type="entry name" value="Transposase_20"/>
</dbReference>
<organism evidence="3">
    <name type="scientific">marine sediment metagenome</name>
    <dbReference type="NCBI Taxonomy" id="412755"/>
    <lineage>
        <taxon>unclassified sequences</taxon>
        <taxon>metagenomes</taxon>
        <taxon>ecological metagenomes</taxon>
    </lineage>
</organism>
<feature type="domain" description="Transposase IS110-like N-terminal" evidence="1">
    <location>
        <begin position="2"/>
        <end position="78"/>
    </location>
</feature>
<evidence type="ECO:0000313" key="3">
    <source>
        <dbReference type="EMBL" id="GAF72826.1"/>
    </source>
</evidence>
<dbReference type="InterPro" id="IPR002525">
    <property type="entry name" value="Transp_IS110-like_N"/>
</dbReference>
<accession>X0SCE0</accession>
<proteinExistence type="predicted"/>
<feature type="domain" description="Transposase IS116/IS110/IS902 C-terminal" evidence="2">
    <location>
        <begin position="121"/>
        <end position="204"/>
    </location>
</feature>
<dbReference type="GO" id="GO:0006313">
    <property type="term" value="P:DNA transposition"/>
    <property type="evidence" value="ECO:0007669"/>
    <property type="project" value="InterPro"/>
</dbReference>
<feature type="non-terminal residue" evidence="3">
    <location>
        <position position="1"/>
    </location>
</feature>
<dbReference type="PANTHER" id="PTHR33055:SF13">
    <property type="entry name" value="TRANSPOSASE"/>
    <property type="match status" value="1"/>
</dbReference>
<gene>
    <name evidence="3" type="ORF">S01H1_05349</name>
</gene>
<dbReference type="PANTHER" id="PTHR33055">
    <property type="entry name" value="TRANSPOSASE FOR INSERTION SEQUENCE ELEMENT IS1111A"/>
    <property type="match status" value="1"/>
</dbReference>
<reference evidence="3" key="1">
    <citation type="journal article" date="2014" name="Front. Microbiol.">
        <title>High frequency of phylogenetically diverse reductive dehalogenase-homologous genes in deep subseafloor sedimentary metagenomes.</title>
        <authorList>
            <person name="Kawai M."/>
            <person name="Futagami T."/>
            <person name="Toyoda A."/>
            <person name="Takaki Y."/>
            <person name="Nishi S."/>
            <person name="Hori S."/>
            <person name="Arai W."/>
            <person name="Tsubouchi T."/>
            <person name="Morono Y."/>
            <person name="Uchiyama I."/>
            <person name="Ito T."/>
            <person name="Fujiyama A."/>
            <person name="Inagaki F."/>
            <person name="Takami H."/>
        </authorList>
    </citation>
    <scope>NUCLEOTIDE SEQUENCE</scope>
    <source>
        <strain evidence="3">Expedition CK06-06</strain>
    </source>
</reference>
<comment type="caution">
    <text evidence="3">The sequence shown here is derived from an EMBL/GenBank/DDBJ whole genome shotgun (WGS) entry which is preliminary data.</text>
</comment>
<dbReference type="NCBIfam" id="NF033542">
    <property type="entry name" value="transpos_IS110"/>
    <property type="match status" value="1"/>
</dbReference>
<dbReference type="GO" id="GO:0003677">
    <property type="term" value="F:DNA binding"/>
    <property type="evidence" value="ECO:0007669"/>
    <property type="project" value="InterPro"/>
</dbReference>
<dbReference type="AlphaFoldDB" id="X0SCE0"/>